<comment type="caution">
    <text evidence="2">The sequence shown here is derived from an EMBL/GenBank/DDBJ whole genome shotgun (WGS) entry which is preliminary data.</text>
</comment>
<dbReference type="SMART" id="SM01321">
    <property type="entry name" value="Y1_Tnp"/>
    <property type="match status" value="1"/>
</dbReference>
<dbReference type="RefSeq" id="WP_131851036.1">
    <property type="nucleotide sequence ID" value="NZ_SKFH01000005.1"/>
</dbReference>
<dbReference type="EMBL" id="SKFH01000005">
    <property type="protein sequence ID" value="TCZ73631.1"/>
    <property type="molecule type" value="Genomic_DNA"/>
</dbReference>
<dbReference type="GO" id="GO:0003677">
    <property type="term" value="F:DNA binding"/>
    <property type="evidence" value="ECO:0007669"/>
    <property type="project" value="InterPro"/>
</dbReference>
<dbReference type="Gene3D" id="3.30.70.1290">
    <property type="entry name" value="Transposase IS200-like"/>
    <property type="match status" value="1"/>
</dbReference>
<dbReference type="InterPro" id="IPR036515">
    <property type="entry name" value="Transposase_17_sf"/>
</dbReference>
<sequence>MSTYTQIHLQLVFGVKYRRALIGAAWKEELHGYQIKLIENRRHKLLAINSMPDHQHLLIGYRPSDPLPDLLRTLKSDSSAWVNQRGFLEHRFAWQEGYAAFSYERSAIPVVAAYIQNQEEHHRKMGFHNEVQGMLQDAGVSWQPEYFWPPLQ</sequence>
<reference evidence="2 3" key="1">
    <citation type="submission" date="2019-03" db="EMBL/GenBank/DDBJ databases">
        <authorList>
            <person name="Kim M.K.M."/>
        </authorList>
    </citation>
    <scope>NUCLEOTIDE SEQUENCE [LARGE SCALE GENOMIC DNA]</scope>
    <source>
        <strain evidence="2 3">17J68-15</strain>
    </source>
</reference>
<dbReference type="NCBIfam" id="NF033573">
    <property type="entry name" value="transpos_IS200"/>
    <property type="match status" value="1"/>
</dbReference>
<name>A0A4R4E6H5_9BACT</name>
<evidence type="ECO:0000313" key="3">
    <source>
        <dbReference type="Proteomes" id="UP000295164"/>
    </source>
</evidence>
<dbReference type="InterPro" id="IPR002686">
    <property type="entry name" value="Transposase_17"/>
</dbReference>
<dbReference type="AlphaFoldDB" id="A0A4R4E6H5"/>
<gene>
    <name evidence="2" type="primary">tnpA</name>
    <name evidence="2" type="ORF">E0486_04940</name>
</gene>
<dbReference type="PANTHER" id="PTHR33360">
    <property type="entry name" value="TRANSPOSASE FOR INSERTION SEQUENCE ELEMENT IS200"/>
    <property type="match status" value="1"/>
</dbReference>
<dbReference type="GO" id="GO:0004803">
    <property type="term" value="F:transposase activity"/>
    <property type="evidence" value="ECO:0007669"/>
    <property type="project" value="InterPro"/>
</dbReference>
<dbReference type="SUPFAM" id="SSF143422">
    <property type="entry name" value="Transposase IS200-like"/>
    <property type="match status" value="1"/>
</dbReference>
<evidence type="ECO:0000259" key="1">
    <source>
        <dbReference type="SMART" id="SM01321"/>
    </source>
</evidence>
<dbReference type="GO" id="GO:0006313">
    <property type="term" value="P:DNA transposition"/>
    <property type="evidence" value="ECO:0007669"/>
    <property type="project" value="InterPro"/>
</dbReference>
<dbReference type="PANTHER" id="PTHR33360:SF2">
    <property type="entry name" value="TRANSPOSASE FOR INSERTION SEQUENCE ELEMENT IS200"/>
    <property type="match status" value="1"/>
</dbReference>
<dbReference type="Proteomes" id="UP000295164">
    <property type="component" value="Unassembled WGS sequence"/>
</dbReference>
<dbReference type="OrthoDB" id="9797997at2"/>
<dbReference type="Pfam" id="PF01797">
    <property type="entry name" value="Y1_Tnp"/>
    <property type="match status" value="1"/>
</dbReference>
<protein>
    <submittedName>
        <fullName evidence="2">IS200/IS605 family transposase</fullName>
    </submittedName>
</protein>
<keyword evidence="3" id="KW-1185">Reference proteome</keyword>
<organism evidence="2 3">
    <name type="scientific">Flaviaesturariibacter aridisoli</name>
    <dbReference type="NCBI Taxonomy" id="2545761"/>
    <lineage>
        <taxon>Bacteria</taxon>
        <taxon>Pseudomonadati</taxon>
        <taxon>Bacteroidota</taxon>
        <taxon>Chitinophagia</taxon>
        <taxon>Chitinophagales</taxon>
        <taxon>Chitinophagaceae</taxon>
        <taxon>Flaviaestuariibacter</taxon>
    </lineage>
</organism>
<accession>A0A4R4E6H5</accession>
<proteinExistence type="predicted"/>
<feature type="domain" description="Transposase IS200-like" evidence="1">
    <location>
        <begin position="4"/>
        <end position="118"/>
    </location>
</feature>
<evidence type="ECO:0000313" key="2">
    <source>
        <dbReference type="EMBL" id="TCZ73631.1"/>
    </source>
</evidence>